<evidence type="ECO:0000313" key="3">
    <source>
        <dbReference type="Proteomes" id="UP000483820"/>
    </source>
</evidence>
<protein>
    <submittedName>
        <fullName evidence="2">Uncharacterized protein</fullName>
    </submittedName>
</protein>
<proteinExistence type="predicted"/>
<name>A0A6A5HI39_CAERE</name>
<feature type="region of interest" description="Disordered" evidence="1">
    <location>
        <begin position="17"/>
        <end position="87"/>
    </location>
</feature>
<dbReference type="RefSeq" id="XP_053589759.1">
    <property type="nucleotide sequence ID" value="XM_053725565.1"/>
</dbReference>
<dbReference type="GeneID" id="9815868"/>
<evidence type="ECO:0000313" key="2">
    <source>
        <dbReference type="EMBL" id="KAF1766346.1"/>
    </source>
</evidence>
<gene>
    <name evidence="2" type="ORF">GCK72_006303</name>
</gene>
<comment type="caution">
    <text evidence="2">The sequence shown here is derived from an EMBL/GenBank/DDBJ whole genome shotgun (WGS) entry which is preliminary data.</text>
</comment>
<evidence type="ECO:0000256" key="1">
    <source>
        <dbReference type="SAM" id="MobiDB-lite"/>
    </source>
</evidence>
<dbReference type="AlphaFoldDB" id="A0A6A5HI39"/>
<accession>A0A6A5HI39</accession>
<feature type="compositionally biased region" description="Polar residues" evidence="1">
    <location>
        <begin position="24"/>
        <end position="46"/>
    </location>
</feature>
<sequence length="222" mass="25450">MVHLYCDNNANEVIVNDNTRDNSNKLMETDNFSKGSISRETSPHLQNSNRSEGGSESSDHSIDNLKTRASSSPSSSNPHSPLSPPTSKLNMQIVYEHLYDFGKPILAKDDMELIKKAYDAKFYLNGSKRNITKRESTTIMERLFGAIMITVEASSRPFPYRDRNVTNILDAFDIIKDKMDNEPSLSNKKRMAKWKKMLSKQVRYIYDTQYIKNVTVRIILDQ</sequence>
<dbReference type="CTD" id="9815868"/>
<dbReference type="KEGG" id="crq:GCK72_006303"/>
<dbReference type="Proteomes" id="UP000483820">
    <property type="component" value="Chromosome II"/>
</dbReference>
<organism evidence="2 3">
    <name type="scientific">Caenorhabditis remanei</name>
    <name type="common">Caenorhabditis vulgaris</name>
    <dbReference type="NCBI Taxonomy" id="31234"/>
    <lineage>
        <taxon>Eukaryota</taxon>
        <taxon>Metazoa</taxon>
        <taxon>Ecdysozoa</taxon>
        <taxon>Nematoda</taxon>
        <taxon>Chromadorea</taxon>
        <taxon>Rhabditida</taxon>
        <taxon>Rhabditina</taxon>
        <taxon>Rhabditomorpha</taxon>
        <taxon>Rhabditoidea</taxon>
        <taxon>Rhabditidae</taxon>
        <taxon>Peloderinae</taxon>
        <taxon>Caenorhabditis</taxon>
    </lineage>
</organism>
<feature type="compositionally biased region" description="Low complexity" evidence="1">
    <location>
        <begin position="47"/>
        <end position="56"/>
    </location>
</feature>
<reference evidence="2 3" key="1">
    <citation type="submission" date="2019-12" db="EMBL/GenBank/DDBJ databases">
        <title>Chromosome-level assembly of the Caenorhabditis remanei genome.</title>
        <authorList>
            <person name="Teterina A.A."/>
            <person name="Willis J.H."/>
            <person name="Phillips P.C."/>
        </authorList>
    </citation>
    <scope>NUCLEOTIDE SEQUENCE [LARGE SCALE GENOMIC DNA]</scope>
    <source>
        <strain evidence="2 3">PX506</strain>
        <tissue evidence="2">Whole organism</tissue>
    </source>
</reference>
<feature type="compositionally biased region" description="Basic and acidic residues" evidence="1">
    <location>
        <begin position="57"/>
        <end position="66"/>
    </location>
</feature>
<dbReference type="EMBL" id="WUAV01000002">
    <property type="protein sequence ID" value="KAF1766346.1"/>
    <property type="molecule type" value="Genomic_DNA"/>
</dbReference>
<feature type="compositionally biased region" description="Low complexity" evidence="1">
    <location>
        <begin position="70"/>
        <end position="80"/>
    </location>
</feature>